<sequence>MDTHIIQFPGIVWWPGKVATEVCRTLEAFARGIRFPLTSEAVDIIEQLVIATTPTNGSGIVPVVLIGTGIVVYDNGVHEDVHDNGNIPSLTFVGFPGCQHMAKNVPGWTYEASPGGQSFRLVLQQRPELIESFDGEILQPLLKPVPFY</sequence>
<dbReference type="AlphaFoldDB" id="A0A1G2B2K2"/>
<protein>
    <submittedName>
        <fullName evidence="1">Uncharacterized protein</fullName>
    </submittedName>
</protein>
<name>A0A1G2B2K2_9BACT</name>
<accession>A0A1G2B2K2</accession>
<organism evidence="1 2">
    <name type="scientific">Candidatus Kerfeldbacteria bacterium RIFCSPLOWO2_01_FULL_48_11</name>
    <dbReference type="NCBI Taxonomy" id="1798543"/>
    <lineage>
        <taxon>Bacteria</taxon>
        <taxon>Candidatus Kerfeldiibacteriota</taxon>
    </lineage>
</organism>
<proteinExistence type="predicted"/>
<reference evidence="1 2" key="1">
    <citation type="journal article" date="2016" name="Nat. Commun.">
        <title>Thousands of microbial genomes shed light on interconnected biogeochemical processes in an aquifer system.</title>
        <authorList>
            <person name="Anantharaman K."/>
            <person name="Brown C.T."/>
            <person name="Hug L.A."/>
            <person name="Sharon I."/>
            <person name="Castelle C.J."/>
            <person name="Probst A.J."/>
            <person name="Thomas B.C."/>
            <person name="Singh A."/>
            <person name="Wilkins M.J."/>
            <person name="Karaoz U."/>
            <person name="Brodie E.L."/>
            <person name="Williams K.H."/>
            <person name="Hubbard S.S."/>
            <person name="Banfield J.F."/>
        </authorList>
    </citation>
    <scope>NUCLEOTIDE SEQUENCE [LARGE SCALE GENOMIC DNA]</scope>
</reference>
<evidence type="ECO:0000313" key="1">
    <source>
        <dbReference type="EMBL" id="OGY82420.1"/>
    </source>
</evidence>
<dbReference type="EMBL" id="MHKE01000020">
    <property type="protein sequence ID" value="OGY82420.1"/>
    <property type="molecule type" value="Genomic_DNA"/>
</dbReference>
<evidence type="ECO:0000313" key="2">
    <source>
        <dbReference type="Proteomes" id="UP000179164"/>
    </source>
</evidence>
<comment type="caution">
    <text evidence="1">The sequence shown here is derived from an EMBL/GenBank/DDBJ whole genome shotgun (WGS) entry which is preliminary data.</text>
</comment>
<gene>
    <name evidence="1" type="ORF">A2898_05290</name>
</gene>
<dbReference type="Proteomes" id="UP000179164">
    <property type="component" value="Unassembled WGS sequence"/>
</dbReference>